<gene>
    <name evidence="3" type="ORF">ACEWY4_007800</name>
</gene>
<dbReference type="SMART" id="SM00355">
    <property type="entry name" value="ZnF_C2H2"/>
    <property type="match status" value="4"/>
</dbReference>
<keyword evidence="4" id="KW-1185">Reference proteome</keyword>
<dbReference type="PROSITE" id="PS00028">
    <property type="entry name" value="ZINC_FINGER_C2H2_1"/>
    <property type="match status" value="1"/>
</dbReference>
<evidence type="ECO:0000259" key="2">
    <source>
        <dbReference type="PROSITE" id="PS00028"/>
    </source>
</evidence>
<sequence>MQCRYCKFSHSQQDILLKHYRLHHWQAGKGSFPCIHPDCVCIFTTTEALKTHLWRAHPKVDRPSSACTDHGSFRCELCDFSDICSLAQFLKHLGRHLQNHERVNCPFSNCDFSTTNNTTFRVHKSRKHRNQSLNNLCTSVCSVGSTDNDLDTVSVSQSLSDQADDIQADSHISDSDLEECEPVLEHKLAALFMCMQSQLHVSQSASQQIIDHVNDILSVANSNTLSSIQNILLKHNCNVNESIVADIAATLQKTNPFLSATTDKGPLSTNYKRNIYFKDKFGIIEPVEYVFNRVQNHTFVYVPLLKTLKSLLERPDVLEKTFPVKEGTPGFYTSPFDGQYFKVNKLVNGQDFRLSLGLFIDDFEIANPLGTSRKKHKITAVYWVILNWESQYRSSLHSIQLALLGKSSEVRVYGYESFFEPLLHDLRSLEHEGLYVEQIGENVRGTVLNVSADNLGAHGLAGFQESFCVEKFCRFCLASLKDIQTTEVRQGIFPLRSPEQHNQCVAELKSSEFVTNVHGVKAECVLQKHLSFFHVITGFPPDVLHDLFEGVIPRELALCLQKLISAKYFTFDQLNSIIQSFPYLYSDKVNRPQRIPKTFHLKKTVGGNAHENWALIRLLPLMVGGMVPEDEKAWQLLMDLKDIVELVVSSRLSEESLCYLESKISDHRQLFTDVFPNERFLPKHHYLEHYPNLIRCFGPLADLWTMRFEAKHSYFKRVVHDTRNFKNPLKTLASRHQSMIAFALDSQHFFKAPLHVEKLKVVKMSAVEPRLRTAVKNKYPNLSSLSLATNATLFGTLYMILSPDNIRKLSIPTPSSVEELSAVLREKLQIMGNFVIRYEDPDFNNELCTLHDITELPKEKATLRIHWEVVLSPVVDDAHLSDFTLDTASLTSTQSPSSPHSPLSACRLEQWPSMFPVPSFSYDVELRLKKANEDLQENGTALIVPRDMKMNILEKLAETVYSYKAYPKDSEIEKVASALVEKHPCLKAPGSDTTGCEAWKISLKFKMANYRQKLRNAGCSEMVVNTHSRQGSSRGSLKRPRRSELNFLPDHPVGLDEEELERERSSMDEEVKKRHLSLTILNAKMETTFSLRRKEIVQDQPLVSTIKQRWPGLFFEEEVCAEFFRINRIDLKSTFLTSLDNHTQGLLTMYRAKARQGRWNNLYKLLEELDSQTLCFQSDSVIYCVLQNTEALGPHTQAMKIGILEVTDSTNSGPHPTVVNVAVVLEEEVVMDNLGDFTNAFMMLFGLLYALNMEYPKDLRYTFEAVQKIILNLGKECTARIQSLKNKLLQV</sequence>
<name>A0ABD1K928_9TELE</name>
<evidence type="ECO:0000313" key="4">
    <source>
        <dbReference type="Proteomes" id="UP001591681"/>
    </source>
</evidence>
<dbReference type="Proteomes" id="UP001591681">
    <property type="component" value="Unassembled WGS sequence"/>
</dbReference>
<dbReference type="Gene3D" id="3.30.160.60">
    <property type="entry name" value="Classic Zinc Finger"/>
    <property type="match status" value="1"/>
</dbReference>
<feature type="domain" description="C2H2-type" evidence="2">
    <location>
        <begin position="34"/>
        <end position="57"/>
    </location>
</feature>
<proteinExistence type="predicted"/>
<dbReference type="PANTHER" id="PTHR31025:SF19">
    <property type="entry name" value="SI:CH73-42K18.1-RELATED"/>
    <property type="match status" value="1"/>
</dbReference>
<accession>A0ABD1K928</accession>
<dbReference type="InterPro" id="IPR013087">
    <property type="entry name" value="Znf_C2H2_type"/>
</dbReference>
<comment type="caution">
    <text evidence="3">The sequence shown here is derived from an EMBL/GenBank/DDBJ whole genome shotgun (WGS) entry which is preliminary data.</text>
</comment>
<dbReference type="EMBL" id="JBHFQA010000007">
    <property type="protein sequence ID" value="KAL2095652.1"/>
    <property type="molecule type" value="Genomic_DNA"/>
</dbReference>
<reference evidence="3 4" key="1">
    <citation type="submission" date="2024-09" db="EMBL/GenBank/DDBJ databases">
        <title>A chromosome-level genome assembly of Gray's grenadier anchovy, Coilia grayii.</title>
        <authorList>
            <person name="Fu Z."/>
        </authorList>
    </citation>
    <scope>NUCLEOTIDE SEQUENCE [LARGE SCALE GENOMIC DNA]</scope>
    <source>
        <strain evidence="3">G4</strain>
        <tissue evidence="3">Muscle</tissue>
    </source>
</reference>
<evidence type="ECO:0000256" key="1">
    <source>
        <dbReference type="SAM" id="MobiDB-lite"/>
    </source>
</evidence>
<organism evidence="3 4">
    <name type="scientific">Coilia grayii</name>
    <name type="common">Gray's grenadier anchovy</name>
    <dbReference type="NCBI Taxonomy" id="363190"/>
    <lineage>
        <taxon>Eukaryota</taxon>
        <taxon>Metazoa</taxon>
        <taxon>Chordata</taxon>
        <taxon>Craniata</taxon>
        <taxon>Vertebrata</taxon>
        <taxon>Euteleostomi</taxon>
        <taxon>Actinopterygii</taxon>
        <taxon>Neopterygii</taxon>
        <taxon>Teleostei</taxon>
        <taxon>Clupei</taxon>
        <taxon>Clupeiformes</taxon>
        <taxon>Clupeoidei</taxon>
        <taxon>Engraulidae</taxon>
        <taxon>Coilinae</taxon>
        <taxon>Coilia</taxon>
    </lineage>
</organism>
<dbReference type="PANTHER" id="PTHR31025">
    <property type="entry name" value="SI:CH211-196P9.1-RELATED"/>
    <property type="match status" value="1"/>
</dbReference>
<feature type="region of interest" description="Disordered" evidence="1">
    <location>
        <begin position="1025"/>
        <end position="1051"/>
    </location>
</feature>
<evidence type="ECO:0000313" key="3">
    <source>
        <dbReference type="EMBL" id="KAL2095652.1"/>
    </source>
</evidence>
<protein>
    <recommendedName>
        <fullName evidence="2">C2H2-type domain-containing protein</fullName>
    </recommendedName>
</protein>
<feature type="compositionally biased region" description="Polar residues" evidence="1">
    <location>
        <begin position="1025"/>
        <end position="1035"/>
    </location>
</feature>